<protein>
    <submittedName>
        <fullName evidence="1">Uncharacterized protein</fullName>
    </submittedName>
</protein>
<evidence type="ECO:0000313" key="1">
    <source>
        <dbReference type="EMBL" id="KPJ71057.1"/>
    </source>
</evidence>
<name>A0A0S7Y8E4_UNCT6</name>
<dbReference type="Proteomes" id="UP000051012">
    <property type="component" value="Unassembled WGS sequence"/>
</dbReference>
<dbReference type="EMBL" id="LJNI01000144">
    <property type="protein sequence ID" value="KPJ71057.1"/>
    <property type="molecule type" value="Genomic_DNA"/>
</dbReference>
<gene>
    <name evidence="1" type="ORF">AMJ52_09125</name>
</gene>
<reference evidence="1 2" key="1">
    <citation type="journal article" date="2015" name="Microbiome">
        <title>Genomic resolution of linkages in carbon, nitrogen, and sulfur cycling among widespread estuary sediment bacteria.</title>
        <authorList>
            <person name="Baker B.J."/>
            <person name="Lazar C.S."/>
            <person name="Teske A.P."/>
            <person name="Dick G.J."/>
        </authorList>
    </citation>
    <scope>NUCLEOTIDE SEQUENCE [LARGE SCALE GENOMIC DNA]</scope>
    <source>
        <strain evidence="1">DG_78</strain>
    </source>
</reference>
<accession>A0A0S7Y8E4</accession>
<evidence type="ECO:0000313" key="2">
    <source>
        <dbReference type="Proteomes" id="UP000051012"/>
    </source>
</evidence>
<sequence>MASRICSRCSKVINPGDLLYRVTIKVFADFDGIINIKSYTIDVEKEFEKVKSVPEDLLEEEVYKEFDYILCPRCKEVYCANPLHLPLDDLTLTEDVP</sequence>
<proteinExistence type="predicted"/>
<organism evidence="1 2">
    <name type="scientific">candidate division TA06 bacterium DG_78</name>
    <dbReference type="NCBI Taxonomy" id="1703772"/>
    <lineage>
        <taxon>Bacteria</taxon>
        <taxon>Bacteria division TA06</taxon>
    </lineage>
</organism>
<comment type="caution">
    <text evidence="1">The sequence shown here is derived from an EMBL/GenBank/DDBJ whole genome shotgun (WGS) entry which is preliminary data.</text>
</comment>
<dbReference type="AlphaFoldDB" id="A0A0S7Y8E4"/>